<keyword evidence="2" id="KW-0808">Transferase</keyword>
<keyword evidence="4 6" id="KW-0573">Peptidoglycan synthesis</keyword>
<dbReference type="InterPro" id="IPR050979">
    <property type="entry name" value="LD-transpeptidase"/>
</dbReference>
<evidence type="ECO:0000256" key="6">
    <source>
        <dbReference type="PROSITE-ProRule" id="PRU01373"/>
    </source>
</evidence>
<evidence type="ECO:0000256" key="3">
    <source>
        <dbReference type="ARBA" id="ARBA00022960"/>
    </source>
</evidence>
<reference evidence="8 9" key="1">
    <citation type="submission" date="2021-01" db="EMBL/GenBank/DDBJ databases">
        <title>Isolation and description of Catonella massiliensis sp. nov., a novel Catonella species, isolated from a stable periodontitis subject.</title>
        <authorList>
            <person name="Antezack A."/>
            <person name="Boxberger M."/>
            <person name="La Scola B."/>
            <person name="Monnet-Corti V."/>
        </authorList>
    </citation>
    <scope>NUCLEOTIDE SEQUENCE [LARGE SCALE GENOMIC DNA]</scope>
    <source>
        <strain evidence="8 9">Marseille-Q4567</strain>
    </source>
</reference>
<dbReference type="Pfam" id="PF03734">
    <property type="entry name" value="YkuD"/>
    <property type="match status" value="1"/>
</dbReference>
<organism evidence="8 9">
    <name type="scientific">Catonella massiliensis</name>
    <dbReference type="NCBI Taxonomy" id="2799636"/>
    <lineage>
        <taxon>Bacteria</taxon>
        <taxon>Bacillati</taxon>
        <taxon>Bacillota</taxon>
        <taxon>Clostridia</taxon>
        <taxon>Lachnospirales</taxon>
        <taxon>Lachnospiraceae</taxon>
        <taxon>Catonella</taxon>
    </lineage>
</organism>
<comment type="caution">
    <text evidence="8">The sequence shown here is derived from an EMBL/GenBank/DDBJ whole genome shotgun (WGS) entry which is preliminary data.</text>
</comment>
<feature type="active site" description="Proton donor/acceptor" evidence="6">
    <location>
        <position position="236"/>
    </location>
</feature>
<evidence type="ECO:0000256" key="2">
    <source>
        <dbReference type="ARBA" id="ARBA00022679"/>
    </source>
</evidence>
<name>A0ABS1J392_9FIRM</name>
<feature type="active site" description="Nucleophile" evidence="6">
    <location>
        <position position="261"/>
    </location>
</feature>
<evidence type="ECO:0000313" key="8">
    <source>
        <dbReference type="EMBL" id="MBK5898495.1"/>
    </source>
</evidence>
<dbReference type="RefSeq" id="WP_208429909.1">
    <property type="nucleotide sequence ID" value="NZ_JAEPRJ010000001.1"/>
</dbReference>
<evidence type="ECO:0000259" key="7">
    <source>
        <dbReference type="PROSITE" id="PS52029"/>
    </source>
</evidence>
<dbReference type="InterPro" id="IPR005490">
    <property type="entry name" value="LD_TPept_cat_dom"/>
</dbReference>
<evidence type="ECO:0000256" key="5">
    <source>
        <dbReference type="ARBA" id="ARBA00023316"/>
    </source>
</evidence>
<evidence type="ECO:0000313" key="9">
    <source>
        <dbReference type="Proteomes" id="UP000604730"/>
    </source>
</evidence>
<dbReference type="Gene3D" id="2.40.440.10">
    <property type="entry name" value="L,D-transpeptidase catalytic domain-like"/>
    <property type="match status" value="1"/>
</dbReference>
<feature type="domain" description="L,D-TPase catalytic" evidence="7">
    <location>
        <begin position="155"/>
        <end position="285"/>
    </location>
</feature>
<evidence type="ECO:0000256" key="1">
    <source>
        <dbReference type="ARBA" id="ARBA00004752"/>
    </source>
</evidence>
<gene>
    <name evidence="8" type="ORF">JJN12_11990</name>
</gene>
<dbReference type="PANTHER" id="PTHR30582">
    <property type="entry name" value="L,D-TRANSPEPTIDASE"/>
    <property type="match status" value="1"/>
</dbReference>
<dbReference type="EMBL" id="JAEPRJ010000001">
    <property type="protein sequence ID" value="MBK5898495.1"/>
    <property type="molecule type" value="Genomic_DNA"/>
</dbReference>
<dbReference type="PANTHER" id="PTHR30582:SF33">
    <property type="entry name" value="EXPORTED PROTEIN"/>
    <property type="match status" value="1"/>
</dbReference>
<dbReference type="CDD" id="cd16913">
    <property type="entry name" value="YkuD_like"/>
    <property type="match status" value="1"/>
</dbReference>
<sequence length="285" mass="32626">MNKIKNTLVILIVLIVSMNMTVVTKAYPLHMSDFIKIMYTKPTVTDSTRYKSDTYLQTRLGRINLNEEALNKFRVKDKISREAIADYVVEHLEDLKYSLVLKRHDGKEVNIKRIVAGLSNEDIKKAIADNIFLAVQGKKKGNLSKLDLNKILNRTYIEVDLENQIISQVIKGKRIVTTNVVTGDIKKKAQTSKGLFTVIYMQKNRVLHYRDFDNSFKSDFVERWMRFDDANSIGIHDAPWRKLSSDWEASAYKNGHGSHGCVNTPTDAVKIIYDNAYNGMAVVVY</sequence>
<evidence type="ECO:0000256" key="4">
    <source>
        <dbReference type="ARBA" id="ARBA00022984"/>
    </source>
</evidence>
<keyword evidence="3 6" id="KW-0133">Cell shape</keyword>
<dbReference type="InterPro" id="IPR038063">
    <property type="entry name" value="Transpep_catalytic_dom"/>
</dbReference>
<protein>
    <submittedName>
        <fullName evidence="8">L,D-transpeptidase</fullName>
    </submittedName>
</protein>
<keyword evidence="5 6" id="KW-0961">Cell wall biogenesis/degradation</keyword>
<proteinExistence type="predicted"/>
<accession>A0ABS1J392</accession>
<dbReference type="Proteomes" id="UP000604730">
    <property type="component" value="Unassembled WGS sequence"/>
</dbReference>
<dbReference type="SUPFAM" id="SSF141523">
    <property type="entry name" value="L,D-transpeptidase catalytic domain-like"/>
    <property type="match status" value="1"/>
</dbReference>
<comment type="pathway">
    <text evidence="1 6">Cell wall biogenesis; peptidoglycan biosynthesis.</text>
</comment>
<dbReference type="PROSITE" id="PS52029">
    <property type="entry name" value="LD_TPASE"/>
    <property type="match status" value="1"/>
</dbReference>
<keyword evidence="9" id="KW-1185">Reference proteome</keyword>